<evidence type="ECO:0000256" key="3">
    <source>
        <dbReference type="HAMAP-Rule" id="MF_01929"/>
    </source>
</evidence>
<organism evidence="7 8">
    <name type="scientific">Dellaglioa algida</name>
    <dbReference type="NCBI Taxonomy" id="105612"/>
    <lineage>
        <taxon>Bacteria</taxon>
        <taxon>Bacillati</taxon>
        <taxon>Bacillota</taxon>
        <taxon>Bacilli</taxon>
        <taxon>Lactobacillales</taxon>
        <taxon>Lactobacillaceae</taxon>
        <taxon>Dellaglioa</taxon>
    </lineage>
</organism>
<keyword evidence="1 3" id="KW-0658">Purine biosynthesis</keyword>
<dbReference type="UniPathway" id="UPA00074">
    <property type="reaction ID" value="UER00943"/>
</dbReference>
<comment type="caution">
    <text evidence="7">The sequence shown here is derived from an EMBL/GenBank/DDBJ whole genome shotgun (WGS) entry which is preliminary data.</text>
</comment>
<dbReference type="SUPFAM" id="SSF52255">
    <property type="entry name" value="N5-CAIR mutase (phosphoribosylaminoimidazole carboxylase, PurE)"/>
    <property type="match status" value="1"/>
</dbReference>
<dbReference type="SMART" id="SM01001">
    <property type="entry name" value="AIRC"/>
    <property type="match status" value="1"/>
</dbReference>
<dbReference type="HAMAP" id="MF_01929">
    <property type="entry name" value="PurE_classI"/>
    <property type="match status" value="1"/>
</dbReference>
<dbReference type="RefSeq" id="WP_146302539.1">
    <property type="nucleotide sequence ID" value="NZ_JANXKU010000014.1"/>
</dbReference>
<dbReference type="EC" id="5.4.99.18" evidence="3 4"/>
<dbReference type="PANTHER" id="PTHR23046">
    <property type="entry name" value="PHOSPHORIBOSYLAMINOIMIDAZOLE CARBOXYLASE CATALYTIC SUBUNIT"/>
    <property type="match status" value="1"/>
</dbReference>
<dbReference type="InterPro" id="IPR024694">
    <property type="entry name" value="PurE_prokaryotes"/>
</dbReference>
<reference evidence="7 8" key="1">
    <citation type="submission" date="2019-04" db="EMBL/GenBank/DDBJ databases">
        <title>In vitro growth and metabolic characteristics of meat-borne Lactobacillus algidus strains.</title>
        <authorList>
            <person name="Sade E."/>
            <person name="Per J."/>
            <person name="Tytti H."/>
            <person name="Johanna B.K."/>
        </authorList>
    </citation>
    <scope>NUCLEOTIDE SEQUENCE [LARGE SCALE GENOMIC DNA]</scope>
    <source>
        <strain evidence="7 8">LTS37-1</strain>
    </source>
</reference>
<name>A0A5C6MBR2_9LACO</name>
<evidence type="ECO:0000259" key="6">
    <source>
        <dbReference type="SMART" id="SM01001"/>
    </source>
</evidence>
<dbReference type="AlphaFoldDB" id="A0A5C6MBR2"/>
<comment type="catalytic activity">
    <reaction evidence="3 4">
        <text>5-carboxyamino-1-(5-phospho-D-ribosyl)imidazole + H(+) = 5-amino-1-(5-phospho-D-ribosyl)imidazole-4-carboxylate</text>
        <dbReference type="Rhea" id="RHEA:13193"/>
        <dbReference type="ChEBI" id="CHEBI:15378"/>
        <dbReference type="ChEBI" id="CHEBI:58730"/>
        <dbReference type="ChEBI" id="CHEBI:77657"/>
        <dbReference type="EC" id="5.4.99.18"/>
    </reaction>
</comment>
<dbReference type="NCBIfam" id="TIGR01162">
    <property type="entry name" value="purE"/>
    <property type="match status" value="1"/>
</dbReference>
<comment type="similarity">
    <text evidence="3">Belongs to the AIR carboxylase family. Class I subfamily.</text>
</comment>
<evidence type="ECO:0000256" key="2">
    <source>
        <dbReference type="ARBA" id="ARBA00023235"/>
    </source>
</evidence>
<keyword evidence="2 3" id="KW-0413">Isomerase</keyword>
<evidence type="ECO:0000256" key="4">
    <source>
        <dbReference type="PIRNR" id="PIRNR001338"/>
    </source>
</evidence>
<comment type="pathway">
    <text evidence="3 4">Purine metabolism; IMP biosynthesis via de novo pathway; 5-amino-1-(5-phospho-D-ribosyl)imidazole-4-carboxylate from 5-amino-1-(5-phospho-D-ribosyl)imidazole (N5-CAIR route): step 2/2.</text>
</comment>
<protein>
    <recommendedName>
        <fullName evidence="3 4">N5-carboxyaminoimidazole ribonucleotide mutase</fullName>
        <shortName evidence="3 4">N5-CAIR mutase</shortName>
        <ecNumber evidence="3 4">5.4.99.18</ecNumber>
    </recommendedName>
    <alternativeName>
        <fullName evidence="3">5-(carboxyamino)imidazole ribonucleotide mutase</fullName>
    </alternativeName>
</protein>
<evidence type="ECO:0000256" key="1">
    <source>
        <dbReference type="ARBA" id="ARBA00022755"/>
    </source>
</evidence>
<dbReference type="PIRSF" id="PIRSF001338">
    <property type="entry name" value="AIR_carboxylase"/>
    <property type="match status" value="1"/>
</dbReference>
<feature type="binding site" evidence="3 5">
    <location>
        <position position="40"/>
    </location>
    <ligand>
        <name>substrate</name>
    </ligand>
</feature>
<gene>
    <name evidence="3 7" type="primary">purE</name>
    <name evidence="7" type="ORF">LABALGLTS371_06650</name>
</gene>
<dbReference type="Pfam" id="PF00731">
    <property type="entry name" value="AIRC"/>
    <property type="match status" value="1"/>
</dbReference>
<dbReference type="GO" id="GO:0006189">
    <property type="term" value="P:'de novo' IMP biosynthetic process"/>
    <property type="evidence" value="ECO:0007669"/>
    <property type="project" value="UniProtKB-UniRule"/>
</dbReference>
<accession>A0A5C6MBR2</accession>
<dbReference type="GO" id="GO:0034023">
    <property type="term" value="F:5-(carboxyamino)imidazole ribonucleotide mutase activity"/>
    <property type="evidence" value="ECO:0007669"/>
    <property type="project" value="UniProtKB-UniRule"/>
</dbReference>
<feature type="domain" description="PurE" evidence="6">
    <location>
        <begin position="2"/>
        <end position="153"/>
    </location>
</feature>
<dbReference type="EMBL" id="SRRQ01000003">
    <property type="protein sequence ID" value="TWW11492.1"/>
    <property type="molecule type" value="Genomic_DNA"/>
</dbReference>
<dbReference type="Proteomes" id="UP000321659">
    <property type="component" value="Unassembled WGS sequence"/>
</dbReference>
<dbReference type="PANTHER" id="PTHR23046:SF2">
    <property type="entry name" value="PHOSPHORIBOSYLAMINOIMIDAZOLE CARBOXYLASE"/>
    <property type="match status" value="1"/>
</dbReference>
<feature type="binding site" evidence="3 5">
    <location>
        <position position="13"/>
    </location>
    <ligand>
        <name>substrate</name>
    </ligand>
</feature>
<feature type="binding site" evidence="3 5">
    <location>
        <position position="10"/>
    </location>
    <ligand>
        <name>substrate</name>
    </ligand>
</feature>
<evidence type="ECO:0000256" key="5">
    <source>
        <dbReference type="PIRSR" id="PIRSR001338-1"/>
    </source>
</evidence>
<proteinExistence type="inferred from homology"/>
<dbReference type="InterPro" id="IPR033747">
    <property type="entry name" value="PurE_ClassI"/>
</dbReference>
<evidence type="ECO:0000313" key="7">
    <source>
        <dbReference type="EMBL" id="TWW11492.1"/>
    </source>
</evidence>
<dbReference type="Gene3D" id="3.40.50.1970">
    <property type="match status" value="1"/>
</dbReference>
<evidence type="ECO:0000313" key="8">
    <source>
        <dbReference type="Proteomes" id="UP000321659"/>
    </source>
</evidence>
<comment type="function">
    <text evidence="3 4">Catalyzes the conversion of N5-carboxyaminoimidazole ribonucleotide (N5-CAIR) to 4-carboxy-5-aminoimidazole ribonucleotide (CAIR).</text>
</comment>
<sequence>MAEVAIVMGSISDWTTMVFTANILDELKITYDKKVISAHRMPIEMSEFAMNAEENGYKVIIAGAGGAAHLPGMIAASTSLPVVGVPVQSHTLNGMDSLLSIVQMPAGTPVATMAIGKAGATNAGIFAAKICGLYNSKINDTLKAYQLQIRQKSLESSDLLD</sequence>
<dbReference type="InterPro" id="IPR000031">
    <property type="entry name" value="PurE_dom"/>
</dbReference>